<dbReference type="SUPFAM" id="SSF52799">
    <property type="entry name" value="(Phosphotyrosine protein) phosphatases II"/>
    <property type="match status" value="1"/>
</dbReference>
<dbReference type="InterPro" id="IPR036705">
    <property type="entry name" value="Ribosyl_crysJ1_sf"/>
</dbReference>
<protein>
    <submittedName>
        <fullName evidence="4">Unannotated protein</fullName>
    </submittedName>
</protein>
<evidence type="ECO:0000256" key="1">
    <source>
        <dbReference type="ARBA" id="ARBA00010702"/>
    </source>
</evidence>
<evidence type="ECO:0000256" key="3">
    <source>
        <dbReference type="SAM" id="MobiDB-lite"/>
    </source>
</evidence>
<evidence type="ECO:0000256" key="2">
    <source>
        <dbReference type="ARBA" id="ARBA00022801"/>
    </source>
</evidence>
<feature type="compositionally biased region" description="Polar residues" evidence="3">
    <location>
        <begin position="14"/>
        <end position="25"/>
    </location>
</feature>
<evidence type="ECO:0000313" key="4">
    <source>
        <dbReference type="EMBL" id="CAB4529904.1"/>
    </source>
</evidence>
<dbReference type="SUPFAM" id="SSF101478">
    <property type="entry name" value="ADP-ribosylglycohydrolase"/>
    <property type="match status" value="1"/>
</dbReference>
<organism evidence="4">
    <name type="scientific">freshwater metagenome</name>
    <dbReference type="NCBI Taxonomy" id="449393"/>
    <lineage>
        <taxon>unclassified sequences</taxon>
        <taxon>metagenomes</taxon>
        <taxon>ecological metagenomes</taxon>
    </lineage>
</organism>
<dbReference type="Gene3D" id="1.10.4080.10">
    <property type="entry name" value="ADP-ribosylation/Crystallin J1"/>
    <property type="match status" value="1"/>
</dbReference>
<dbReference type="EMBL" id="CAEZSF010000005">
    <property type="protein sequence ID" value="CAB4529904.1"/>
    <property type="molecule type" value="Genomic_DNA"/>
</dbReference>
<proteinExistence type="inferred from homology"/>
<dbReference type="GO" id="GO:0016787">
    <property type="term" value="F:hydrolase activity"/>
    <property type="evidence" value="ECO:0007669"/>
    <property type="project" value="UniProtKB-KW"/>
</dbReference>
<dbReference type="PANTHER" id="PTHR16222:SF24">
    <property type="entry name" value="ADP-RIBOSYLHYDROLASE ARH3"/>
    <property type="match status" value="1"/>
</dbReference>
<reference evidence="4" key="1">
    <citation type="submission" date="2020-05" db="EMBL/GenBank/DDBJ databases">
        <authorList>
            <person name="Chiriac C."/>
            <person name="Salcher M."/>
            <person name="Ghai R."/>
            <person name="Kavagutti S V."/>
        </authorList>
    </citation>
    <scope>NUCLEOTIDE SEQUENCE</scope>
</reference>
<dbReference type="PANTHER" id="PTHR16222">
    <property type="entry name" value="ADP-RIBOSYLGLYCOHYDROLASE"/>
    <property type="match status" value="1"/>
</dbReference>
<name>A0A6J6ATQ4_9ZZZZ</name>
<keyword evidence="2" id="KW-0378">Hydrolase</keyword>
<dbReference type="Pfam" id="PF03747">
    <property type="entry name" value="ADP_ribosyl_GH"/>
    <property type="match status" value="1"/>
</dbReference>
<feature type="region of interest" description="Disordered" evidence="3">
    <location>
        <begin position="1"/>
        <end position="27"/>
    </location>
</feature>
<dbReference type="InterPro" id="IPR050792">
    <property type="entry name" value="ADP-ribosylglycohydrolase"/>
</dbReference>
<dbReference type="InterPro" id="IPR029021">
    <property type="entry name" value="Prot-tyrosine_phosphatase-like"/>
</dbReference>
<comment type="similarity">
    <text evidence="1">Belongs to the ADP-ribosylglycohydrolase family.</text>
</comment>
<gene>
    <name evidence="4" type="ORF">UFOPK1358_00107</name>
</gene>
<sequence length="531" mass="56769">MNSNDNYRGGFGDPSNNDGADTDSPTPCVLTDRATGVVVCSAAGDALGAGYEFGAAFGEDIPVLMAGGGSFGWAPGEWTDDTQLALVILQALFEGDSHTDGYDLGGYQIASIEQGFRDWFSSGPADVGIQTSAVLSGLHPLAERAVSYCKNKSPVPAGNGSLMRTGPIALAYPENPEAIAALATSVSELTHAAADCVDACVLWSVAIDHTLHNAPGSATPWDWAEPLLDAVEYLPTAQRQQRWVHLIEEATTADPRDFTNNGWVVHAFQAALAAICSTPVPDGPCHGMHVQLVLEKIVRAGGDTDTVAAIAGALLGARWGVTALPFQWRRKLHGHRVYNEEVRHCADLERLARGVYMSGDPTNPWPDRETWLPYYEQTFGDRPYRLEISGIEFGNVGALAGAVADGADTVVSLCRMGTNEVPLGVEHHVLGFIDSNEADNPNLPLLLKELVEGLDQYLLEDRKVFVHCVAAANRTPTSAAAWLVHLQELQAKEALVSAGKQLRTWQYGPKAFQAAAVMALEEYELGEGGPS</sequence>
<dbReference type="AlphaFoldDB" id="A0A6J6ATQ4"/>
<dbReference type="Gene3D" id="3.90.190.10">
    <property type="entry name" value="Protein tyrosine phosphatase superfamily"/>
    <property type="match status" value="1"/>
</dbReference>
<accession>A0A6J6ATQ4</accession>
<dbReference type="InterPro" id="IPR005502">
    <property type="entry name" value="Ribosyl_crysJ1"/>
</dbReference>